<organism evidence="2 3">
    <name type="scientific">Spartinivicinus poritis</name>
    <dbReference type="NCBI Taxonomy" id="2994640"/>
    <lineage>
        <taxon>Bacteria</taxon>
        <taxon>Pseudomonadati</taxon>
        <taxon>Pseudomonadota</taxon>
        <taxon>Gammaproteobacteria</taxon>
        <taxon>Oceanospirillales</taxon>
        <taxon>Zooshikellaceae</taxon>
        <taxon>Spartinivicinus</taxon>
    </lineage>
</organism>
<keyword evidence="3" id="KW-1185">Reference proteome</keyword>
<feature type="transmembrane region" description="Helical" evidence="1">
    <location>
        <begin position="71"/>
        <end position="94"/>
    </location>
</feature>
<keyword evidence="1" id="KW-0812">Transmembrane</keyword>
<gene>
    <name evidence="2" type="ORF">ORQ98_28195</name>
</gene>
<keyword evidence="1" id="KW-0472">Membrane</keyword>
<name>A0ABT5UK15_9GAMM</name>
<dbReference type="Proteomes" id="UP001528823">
    <property type="component" value="Unassembled WGS sequence"/>
</dbReference>
<proteinExistence type="predicted"/>
<sequence>MGPAVGAGTVLAGGVLAGSGINQLIKLDRDHPRYKYQLASGISNTINGLWTMAAGVAGILAALPVPLVAQAVAAVIGVVAAISSLISGPIISAVETVEIVDKFLDLNDWSRFKLGIRAFFSSLAGSRDEWVESMQHRAGLANMEQEAMRQELEIALLTLGSGGNIRSVGMGGSLFPTTKYRIQACNPRFGTPVNRTPVHLDTCVNLEGPPYTAVAMQSREDRPLGAAVEYLRAHSDEIREIIITMNTDINPKKIIYLAPQGSPWLGSDVEGAKDKVVVGEGRSERTESNIDEVAMPPRNRDMVIKEDEVGGTTIRYIWKSGGSIIKSEETAGGTVSTTKLGWVYKSGTATGGAGTYHLNLTVDQETWTAGPHGALNIVELGRGRDSWNKGSEDGTHIVVARGGGKFLMGGRNGITKFLFEEITHPNALKHEGFALPSGDLWGAEGTGVSYSRTGTQGSPIVRASDWVRLWDPQIITVSGIHPEDQLYILDPLMIGSKYANNVVLKIKEKAHKMLLVFAFNKSQNTFSATDDEAIMTLTNFTMDKVKRIDSKNQLIREA</sequence>
<feature type="transmembrane region" description="Helical" evidence="1">
    <location>
        <begin position="6"/>
        <end position="25"/>
    </location>
</feature>
<accession>A0ABT5UK15</accession>
<evidence type="ECO:0000256" key="1">
    <source>
        <dbReference type="SAM" id="Phobius"/>
    </source>
</evidence>
<dbReference type="EMBL" id="JAPMOU010000093">
    <property type="protein sequence ID" value="MDE1465852.1"/>
    <property type="molecule type" value="Genomic_DNA"/>
</dbReference>
<feature type="transmembrane region" description="Helical" evidence="1">
    <location>
        <begin position="46"/>
        <end position="65"/>
    </location>
</feature>
<protein>
    <submittedName>
        <fullName evidence="2">Uncharacterized protein</fullName>
    </submittedName>
</protein>
<evidence type="ECO:0000313" key="3">
    <source>
        <dbReference type="Proteomes" id="UP001528823"/>
    </source>
</evidence>
<evidence type="ECO:0000313" key="2">
    <source>
        <dbReference type="EMBL" id="MDE1465852.1"/>
    </source>
</evidence>
<comment type="caution">
    <text evidence="2">The sequence shown here is derived from an EMBL/GenBank/DDBJ whole genome shotgun (WGS) entry which is preliminary data.</text>
</comment>
<dbReference type="RefSeq" id="WP_274692155.1">
    <property type="nucleotide sequence ID" value="NZ_JAPMOU010000093.1"/>
</dbReference>
<reference evidence="2 3" key="1">
    <citation type="submission" date="2022-11" db="EMBL/GenBank/DDBJ databases">
        <title>Spartinivicinus poritis sp. nov., isolated from scleractinian coral Porites lutea.</title>
        <authorList>
            <person name="Zhang G."/>
            <person name="Cai L."/>
            <person name="Wei Q."/>
        </authorList>
    </citation>
    <scope>NUCLEOTIDE SEQUENCE [LARGE SCALE GENOMIC DNA]</scope>
    <source>
        <strain evidence="2 3">A2-2</strain>
    </source>
</reference>
<keyword evidence="1" id="KW-1133">Transmembrane helix</keyword>